<protein>
    <submittedName>
        <fullName evidence="2">Low affinity Fe/Cu permease</fullName>
    </submittedName>
</protein>
<dbReference type="EMBL" id="JAASQI010000011">
    <property type="protein sequence ID" value="NIJ59893.1"/>
    <property type="molecule type" value="Genomic_DNA"/>
</dbReference>
<gene>
    <name evidence="2" type="ORF">FHS82_003754</name>
</gene>
<feature type="transmembrane region" description="Helical" evidence="1">
    <location>
        <begin position="75"/>
        <end position="98"/>
    </location>
</feature>
<dbReference type="RefSeq" id="WP_377594282.1">
    <property type="nucleotide sequence ID" value="NZ_JAASQI010000011.1"/>
</dbReference>
<name>A0ABX0V5M4_9HYPH</name>
<evidence type="ECO:0000313" key="3">
    <source>
        <dbReference type="Proteomes" id="UP001429580"/>
    </source>
</evidence>
<accession>A0ABX0V5M4</accession>
<keyword evidence="1" id="KW-0472">Membrane</keyword>
<sequence>MSEIIFQAFALGLSFSGLICSCFEYMTGRPANFGLMFARGMLLAFYFPLLVFSAPYILIRNAYRAFHNLQVRPSSLILVCITAVVWSIVCGRIVLLVLPTV</sequence>
<feature type="transmembrane region" description="Helical" evidence="1">
    <location>
        <begin position="44"/>
        <end position="63"/>
    </location>
</feature>
<evidence type="ECO:0000313" key="2">
    <source>
        <dbReference type="EMBL" id="NIJ59893.1"/>
    </source>
</evidence>
<comment type="caution">
    <text evidence="2">The sequence shown here is derived from an EMBL/GenBank/DDBJ whole genome shotgun (WGS) entry which is preliminary data.</text>
</comment>
<dbReference type="InterPro" id="IPR053803">
    <property type="entry name" value="DUF6949"/>
</dbReference>
<keyword evidence="1" id="KW-0812">Transmembrane</keyword>
<keyword evidence="1" id="KW-1133">Transmembrane helix</keyword>
<reference evidence="2 3" key="1">
    <citation type="submission" date="2020-03" db="EMBL/GenBank/DDBJ databases">
        <title>Genomic Encyclopedia of Type Strains, Phase IV (KMG-IV): sequencing the most valuable type-strain genomes for metagenomic binning, comparative biology and taxonomic classification.</title>
        <authorList>
            <person name="Goeker M."/>
        </authorList>
    </citation>
    <scope>NUCLEOTIDE SEQUENCE [LARGE SCALE GENOMIC DNA]</scope>
    <source>
        <strain evidence="2 3">DSM 103870</strain>
    </source>
</reference>
<proteinExistence type="predicted"/>
<dbReference type="Proteomes" id="UP001429580">
    <property type="component" value="Unassembled WGS sequence"/>
</dbReference>
<evidence type="ECO:0000256" key="1">
    <source>
        <dbReference type="SAM" id="Phobius"/>
    </source>
</evidence>
<organism evidence="2 3">
    <name type="scientific">Pseudochelatococcus lubricantis</name>
    <dbReference type="NCBI Taxonomy" id="1538102"/>
    <lineage>
        <taxon>Bacteria</taxon>
        <taxon>Pseudomonadati</taxon>
        <taxon>Pseudomonadota</taxon>
        <taxon>Alphaproteobacteria</taxon>
        <taxon>Hyphomicrobiales</taxon>
        <taxon>Chelatococcaceae</taxon>
        <taxon>Pseudochelatococcus</taxon>
    </lineage>
</organism>
<keyword evidence="3" id="KW-1185">Reference proteome</keyword>
<dbReference type="Pfam" id="PF22258">
    <property type="entry name" value="DUF6949"/>
    <property type="match status" value="1"/>
</dbReference>